<dbReference type="GO" id="GO:0003724">
    <property type="term" value="F:RNA helicase activity"/>
    <property type="evidence" value="ECO:0007669"/>
    <property type="project" value="TreeGrafter"/>
</dbReference>
<dbReference type="InterPro" id="IPR006474">
    <property type="entry name" value="Helicase_Cas3_CRISPR-ass_core"/>
</dbReference>
<dbReference type="InterPro" id="IPR014001">
    <property type="entry name" value="Helicase_ATP-bd"/>
</dbReference>
<dbReference type="InterPro" id="IPR011545">
    <property type="entry name" value="DEAD/DEAH_box_helicase_dom"/>
</dbReference>
<dbReference type="SUPFAM" id="SSF52540">
    <property type="entry name" value="P-loop containing nucleoside triphosphate hydrolases"/>
    <property type="match status" value="1"/>
</dbReference>
<dbReference type="NCBIfam" id="TIGR01596">
    <property type="entry name" value="cas3_HD"/>
    <property type="match status" value="1"/>
</dbReference>
<dbReference type="Proteomes" id="UP000285112">
    <property type="component" value="Unassembled WGS sequence"/>
</dbReference>
<feature type="domain" description="HD Cas3-type" evidence="11">
    <location>
        <begin position="21"/>
        <end position="221"/>
    </location>
</feature>
<evidence type="ECO:0000256" key="6">
    <source>
        <dbReference type="ARBA" id="ARBA00022801"/>
    </source>
</evidence>
<dbReference type="InterPro" id="IPR038257">
    <property type="entry name" value="CRISPR-assoc_Cas3_HD_sf"/>
</dbReference>
<proteinExistence type="inferred from homology"/>
<dbReference type="Gene3D" id="3.40.50.300">
    <property type="entry name" value="P-loop containing nucleotide triphosphate hydrolases"/>
    <property type="match status" value="2"/>
</dbReference>
<dbReference type="Pfam" id="PF18395">
    <property type="entry name" value="Cas3_C"/>
    <property type="match status" value="1"/>
</dbReference>
<keyword evidence="13" id="KW-1185">Reference proteome</keyword>
<dbReference type="GO" id="GO:0051607">
    <property type="term" value="P:defense response to virus"/>
    <property type="evidence" value="ECO:0007669"/>
    <property type="project" value="UniProtKB-KW"/>
</dbReference>
<evidence type="ECO:0000256" key="9">
    <source>
        <dbReference type="ARBA" id="ARBA00023118"/>
    </source>
</evidence>
<dbReference type="InterPro" id="IPR041372">
    <property type="entry name" value="Cas3_C"/>
</dbReference>
<keyword evidence="9" id="KW-0051">Antiviral defense</keyword>
<dbReference type="PROSITE" id="PS51643">
    <property type="entry name" value="HD_CAS3"/>
    <property type="match status" value="1"/>
</dbReference>
<dbReference type="InterPro" id="IPR050547">
    <property type="entry name" value="DEAD_box_RNA_helicases"/>
</dbReference>
<evidence type="ECO:0000256" key="3">
    <source>
        <dbReference type="ARBA" id="ARBA00022722"/>
    </source>
</evidence>
<feature type="domain" description="Helicase ATP-binding" evidence="10">
    <location>
        <begin position="294"/>
        <end position="501"/>
    </location>
</feature>
<evidence type="ECO:0000256" key="8">
    <source>
        <dbReference type="ARBA" id="ARBA00022840"/>
    </source>
</evidence>
<dbReference type="Pfam" id="PF18019">
    <property type="entry name" value="Cas3_HD"/>
    <property type="match status" value="1"/>
</dbReference>
<dbReference type="CDD" id="cd17930">
    <property type="entry name" value="DEXHc_cas3"/>
    <property type="match status" value="1"/>
</dbReference>
<keyword evidence="5" id="KW-0547">Nucleotide-binding</keyword>
<dbReference type="PANTHER" id="PTHR47963">
    <property type="entry name" value="DEAD-BOX ATP-DEPENDENT RNA HELICASE 47, MITOCHONDRIAL"/>
    <property type="match status" value="1"/>
</dbReference>
<dbReference type="GO" id="GO:0046872">
    <property type="term" value="F:metal ion binding"/>
    <property type="evidence" value="ECO:0007669"/>
    <property type="project" value="UniProtKB-KW"/>
</dbReference>
<evidence type="ECO:0000256" key="1">
    <source>
        <dbReference type="ARBA" id="ARBA00006847"/>
    </source>
</evidence>
<gene>
    <name evidence="12" type="primary">cas3</name>
    <name evidence="12" type="ORF">D5S19_05415</name>
</gene>
<dbReference type="AlphaFoldDB" id="A0A419I9A9"/>
<accession>A0A419I9A9</accession>
<reference evidence="12 13" key="1">
    <citation type="submission" date="2018-09" db="EMBL/GenBank/DDBJ databases">
        <title>YIM PH 21725 draft genome.</title>
        <authorList>
            <person name="Miao C."/>
        </authorList>
    </citation>
    <scope>NUCLEOTIDE SEQUENCE [LARGE SCALE GENOMIC DNA]</scope>
    <source>
        <strain evidence="13">YIM PH21725</strain>
    </source>
</reference>
<dbReference type="NCBIfam" id="TIGR01587">
    <property type="entry name" value="cas3_core"/>
    <property type="match status" value="1"/>
</dbReference>
<evidence type="ECO:0000313" key="12">
    <source>
        <dbReference type="EMBL" id="RJQ89147.1"/>
    </source>
</evidence>
<keyword evidence="4" id="KW-0479">Metal-binding</keyword>
<protein>
    <submittedName>
        <fullName evidence="12">CRISPR-associated helicase Cas3</fullName>
    </submittedName>
</protein>
<dbReference type="Gene3D" id="1.10.3210.30">
    <property type="match status" value="1"/>
</dbReference>
<name>A0A419I9A9_9PSEU</name>
<dbReference type="InterPro" id="IPR006483">
    <property type="entry name" value="CRISPR-assoc_Cas3_HD"/>
</dbReference>
<comment type="caution">
    <text evidence="12">The sequence shown here is derived from an EMBL/GenBank/DDBJ whole genome shotgun (WGS) entry which is preliminary data.</text>
</comment>
<dbReference type="OrthoDB" id="9810236at2"/>
<dbReference type="InterPro" id="IPR027417">
    <property type="entry name" value="P-loop_NTPase"/>
</dbReference>
<evidence type="ECO:0000256" key="2">
    <source>
        <dbReference type="ARBA" id="ARBA00009046"/>
    </source>
</evidence>
<sequence>MVDVVDPRVVWAKSVLCEHGRVTHWLPLRQHLDDSGAVAARLVDEWLSKQVISRLAREVPGGHEGVRALVVWLARIHDVGKASPAFAVQVPVLADRMRHADIVAAPGLLTHPQRSRVRHELVGHLVVRDHVLAVCGPESRVIAEQLGSVVGSHHGVPPELTVLRSVAEYPELVGDGAWEQAWQFFLDRAAGDINLAAYSEKRLSRPVLSLLTAVVIIADWIASNSDLFPLLEAHEDPVEMDLTARAELGWKLLNLPHRWSALPVGSDVDGSFRARFRPEAAGARPVQQAAVEIAAGLERPGLVIIEAPMGVGKTEAALLAAEELAAKYGADGVFVALPTQATTDAMFSRVRRWLDALPGRDGAVSVTLAHGKASLNDEFDGLVRQGWFAATSRGDETPIVAHQWLRGRKKGVLASFVVGTIDQILFAGLKSRHLMLRHLALAGKVVVIDEVHAYDVYMSQYLQRVLHWLGAYGVPIVLLSATLPAQRRAELMAAYEHRAVPVEPELGYPVIVASGTRPRVLPLPKPDTRVQLDRLDDDLDTLVRFLRQHLADGGCAVVVRNTVGRVQETAARLEAEFGRDQVTVNHSRFLACDRARIDRDLLRRFGPGGERPVRHIVVASQVVEQSLDVDFDLMVTDLAPVDLVLQRVGRLHRHDRSRPTRVTSPRCAVVGVEDWTGTPVRAVAGSRRVYGEHLLLRSAALLSEQDTMTVPADIAPLVQRAYGPDPLGPDAWQPAMEQAAAEAQTRAQRRVEAARAFLLDEVGSTRHSLVGWVRAGVGDTDDDPRGVAQVRDGAESLEVLVVQSDGAGGLSTPDWIERGAGQPLPVDLPIEAAQAKVVAACALRLPIGMSHPGVDLDVITALEANHFPGFEASPLLRGQLVLVLDPDGSAIVKHGKADFRVVYSPSEGLIHERR</sequence>
<dbReference type="PANTHER" id="PTHR47963:SF9">
    <property type="entry name" value="CRISPR-ASSOCIATED ENDONUCLEASE_HELICASE CAS3"/>
    <property type="match status" value="1"/>
</dbReference>
<dbReference type="GO" id="GO:0003723">
    <property type="term" value="F:RNA binding"/>
    <property type="evidence" value="ECO:0007669"/>
    <property type="project" value="TreeGrafter"/>
</dbReference>
<evidence type="ECO:0000313" key="13">
    <source>
        <dbReference type="Proteomes" id="UP000285112"/>
    </source>
</evidence>
<dbReference type="Pfam" id="PF00270">
    <property type="entry name" value="DEAD"/>
    <property type="match status" value="1"/>
</dbReference>
<organism evidence="12 13">
    <name type="scientific">Amycolatopsis panacis</name>
    <dbReference type="NCBI Taxonomy" id="2340917"/>
    <lineage>
        <taxon>Bacteria</taxon>
        <taxon>Bacillati</taxon>
        <taxon>Actinomycetota</taxon>
        <taxon>Actinomycetes</taxon>
        <taxon>Pseudonocardiales</taxon>
        <taxon>Pseudonocardiaceae</taxon>
        <taxon>Amycolatopsis</taxon>
    </lineage>
</organism>
<dbReference type="GO" id="GO:0016787">
    <property type="term" value="F:hydrolase activity"/>
    <property type="evidence" value="ECO:0007669"/>
    <property type="project" value="UniProtKB-KW"/>
</dbReference>
<dbReference type="EMBL" id="QZFV01000061">
    <property type="protein sequence ID" value="RJQ89147.1"/>
    <property type="molecule type" value="Genomic_DNA"/>
</dbReference>
<dbReference type="SMART" id="SM00487">
    <property type="entry name" value="DEXDc"/>
    <property type="match status" value="1"/>
</dbReference>
<evidence type="ECO:0000259" key="10">
    <source>
        <dbReference type="PROSITE" id="PS51192"/>
    </source>
</evidence>
<dbReference type="CDD" id="cd09641">
    <property type="entry name" value="Cas3''_I"/>
    <property type="match status" value="1"/>
</dbReference>
<keyword evidence="3" id="KW-0540">Nuclease</keyword>
<dbReference type="PROSITE" id="PS51192">
    <property type="entry name" value="HELICASE_ATP_BIND_1"/>
    <property type="match status" value="1"/>
</dbReference>
<evidence type="ECO:0000256" key="5">
    <source>
        <dbReference type="ARBA" id="ARBA00022741"/>
    </source>
</evidence>
<evidence type="ECO:0000256" key="7">
    <source>
        <dbReference type="ARBA" id="ARBA00022806"/>
    </source>
</evidence>
<dbReference type="Pfam" id="PF22590">
    <property type="entry name" value="Cas3-like_C_2"/>
    <property type="match status" value="1"/>
</dbReference>
<keyword evidence="8" id="KW-0067">ATP-binding</keyword>
<dbReference type="InterPro" id="IPR054712">
    <property type="entry name" value="Cas3-like_dom"/>
</dbReference>
<comment type="similarity">
    <text evidence="1">In the N-terminal section; belongs to the CRISPR-associated nuclease Cas3-HD family.</text>
</comment>
<keyword evidence="7" id="KW-0347">Helicase</keyword>
<dbReference type="GO" id="GO:0004518">
    <property type="term" value="F:nuclease activity"/>
    <property type="evidence" value="ECO:0007669"/>
    <property type="project" value="UniProtKB-KW"/>
</dbReference>
<evidence type="ECO:0000259" key="11">
    <source>
        <dbReference type="PROSITE" id="PS51643"/>
    </source>
</evidence>
<comment type="similarity">
    <text evidence="2">In the central section; belongs to the CRISPR-associated helicase Cas3 family.</text>
</comment>
<keyword evidence="6" id="KW-0378">Hydrolase</keyword>
<dbReference type="GO" id="GO:0005524">
    <property type="term" value="F:ATP binding"/>
    <property type="evidence" value="ECO:0007669"/>
    <property type="project" value="UniProtKB-KW"/>
</dbReference>
<evidence type="ECO:0000256" key="4">
    <source>
        <dbReference type="ARBA" id="ARBA00022723"/>
    </source>
</evidence>